<dbReference type="InterPro" id="IPR026881">
    <property type="entry name" value="WYL_dom"/>
</dbReference>
<feature type="domain" description="HTH deoR-type" evidence="3">
    <location>
        <begin position="18"/>
        <end position="73"/>
    </location>
</feature>
<dbReference type="RefSeq" id="WP_378133127.1">
    <property type="nucleotide sequence ID" value="NZ_JBHSMI010000023.1"/>
</dbReference>
<evidence type="ECO:0000256" key="2">
    <source>
        <dbReference type="ARBA" id="ARBA00023163"/>
    </source>
</evidence>
<dbReference type="InterPro" id="IPR036388">
    <property type="entry name" value="WH-like_DNA-bd_sf"/>
</dbReference>
<dbReference type="EMBL" id="JBHSMI010000023">
    <property type="protein sequence ID" value="MFC5403293.1"/>
    <property type="molecule type" value="Genomic_DNA"/>
</dbReference>
<dbReference type="PROSITE" id="PS52050">
    <property type="entry name" value="WYL"/>
    <property type="match status" value="1"/>
</dbReference>
<dbReference type="PIRSF" id="PIRSF016838">
    <property type="entry name" value="PafC"/>
    <property type="match status" value="1"/>
</dbReference>
<dbReference type="Pfam" id="PF08279">
    <property type="entry name" value="HTH_11"/>
    <property type="match status" value="1"/>
</dbReference>
<dbReference type="InterPro" id="IPR051534">
    <property type="entry name" value="CBASS_pafABC_assoc_protein"/>
</dbReference>
<dbReference type="InterPro" id="IPR028349">
    <property type="entry name" value="PafC-like"/>
</dbReference>
<name>A0ABW0HSB4_9BACL</name>
<protein>
    <submittedName>
        <fullName evidence="4">Helix-turn-helix transcriptional regulator</fullName>
    </submittedName>
</protein>
<dbReference type="InterPro" id="IPR001034">
    <property type="entry name" value="DeoR_HTH"/>
</dbReference>
<evidence type="ECO:0000313" key="5">
    <source>
        <dbReference type="Proteomes" id="UP001596113"/>
    </source>
</evidence>
<reference evidence="5" key="1">
    <citation type="journal article" date="2019" name="Int. J. Syst. Evol. Microbiol.">
        <title>The Global Catalogue of Microorganisms (GCM) 10K type strain sequencing project: providing services to taxonomists for standard genome sequencing and annotation.</title>
        <authorList>
            <consortium name="The Broad Institute Genomics Platform"/>
            <consortium name="The Broad Institute Genome Sequencing Center for Infectious Disease"/>
            <person name="Wu L."/>
            <person name="Ma J."/>
        </authorList>
    </citation>
    <scope>NUCLEOTIDE SEQUENCE [LARGE SCALE GENOMIC DNA]</scope>
    <source>
        <strain evidence="5">CGMCC 1.18575</strain>
    </source>
</reference>
<dbReference type="Proteomes" id="UP001596113">
    <property type="component" value="Unassembled WGS sequence"/>
</dbReference>
<keyword evidence="5" id="KW-1185">Reference proteome</keyword>
<dbReference type="SUPFAM" id="SSF46785">
    <property type="entry name" value="Winged helix' DNA-binding domain"/>
    <property type="match status" value="1"/>
</dbReference>
<dbReference type="Pfam" id="PF13280">
    <property type="entry name" value="WYL"/>
    <property type="match status" value="1"/>
</dbReference>
<evidence type="ECO:0000313" key="4">
    <source>
        <dbReference type="EMBL" id="MFC5403293.1"/>
    </source>
</evidence>
<comment type="caution">
    <text evidence="4">The sequence shown here is derived from an EMBL/GenBank/DDBJ whole genome shotgun (WGS) entry which is preliminary data.</text>
</comment>
<organism evidence="4 5">
    <name type="scientific">Cohnella soli</name>
    <dbReference type="NCBI Taxonomy" id="425005"/>
    <lineage>
        <taxon>Bacteria</taxon>
        <taxon>Bacillati</taxon>
        <taxon>Bacillota</taxon>
        <taxon>Bacilli</taxon>
        <taxon>Bacillales</taxon>
        <taxon>Paenibacillaceae</taxon>
        <taxon>Cohnella</taxon>
    </lineage>
</organism>
<evidence type="ECO:0000259" key="3">
    <source>
        <dbReference type="PROSITE" id="PS51000"/>
    </source>
</evidence>
<evidence type="ECO:0000256" key="1">
    <source>
        <dbReference type="ARBA" id="ARBA00023015"/>
    </source>
</evidence>
<dbReference type="PROSITE" id="PS51000">
    <property type="entry name" value="HTH_DEOR_2"/>
    <property type="match status" value="1"/>
</dbReference>
<dbReference type="SMART" id="SM00420">
    <property type="entry name" value="HTH_DEOR"/>
    <property type="match status" value="1"/>
</dbReference>
<dbReference type="InterPro" id="IPR036390">
    <property type="entry name" value="WH_DNA-bd_sf"/>
</dbReference>
<dbReference type="PANTHER" id="PTHR34580">
    <property type="match status" value="1"/>
</dbReference>
<sequence length="329" mass="37834">MCHELENSLERMISRMPKSKRLMELMMTVNRKRRFKVKELADEFGVSSRTILRDLQELSELGVPLYSEVGPSGGYQVVRERVLPPIAFTEEEAVAMFFAVHALRHYSSLPFEAESASALRKFYLHMPGDVRDRIDRMKDRVDFVTPTRRGEAPSLALLLDAAVHRKLVVIDYESKEDWADSRLIQPVCIYANNGFWYCTAYCFLREGFRVFRCDRIREAKADESGTEPHDLGDVRLSRREAAEPREPIRLRAELTRAGVQRCESELWLAPMMEVREDGSGAIDRDVSRGDILFYADFFIGLGAEASLEGPAELKEAIRRKLTEMLARYE</sequence>
<keyword evidence="2" id="KW-0804">Transcription</keyword>
<accession>A0ABW0HSB4</accession>
<dbReference type="Gene3D" id="1.10.10.10">
    <property type="entry name" value="Winged helix-like DNA-binding domain superfamily/Winged helix DNA-binding domain"/>
    <property type="match status" value="1"/>
</dbReference>
<proteinExistence type="predicted"/>
<keyword evidence="1" id="KW-0805">Transcription regulation</keyword>
<dbReference type="PANTHER" id="PTHR34580:SF9">
    <property type="entry name" value="SLL5097 PROTEIN"/>
    <property type="match status" value="1"/>
</dbReference>
<gene>
    <name evidence="4" type="ORF">ACFPOF_11185</name>
</gene>
<dbReference type="InterPro" id="IPR013196">
    <property type="entry name" value="HTH_11"/>
</dbReference>